<dbReference type="InterPro" id="IPR027417">
    <property type="entry name" value="P-loop_NTPase"/>
</dbReference>
<dbReference type="PROSITE" id="PS50837">
    <property type="entry name" value="NACHT"/>
    <property type="match status" value="1"/>
</dbReference>
<evidence type="ECO:0000256" key="3">
    <source>
        <dbReference type="SAM" id="MobiDB-lite"/>
    </source>
</evidence>
<dbReference type="PANTHER" id="PTHR10039:SF16">
    <property type="entry name" value="GPI INOSITOL-DEACYLASE"/>
    <property type="match status" value="1"/>
</dbReference>
<gene>
    <name evidence="5" type="ORF">BO86DRAFT_361739</name>
</gene>
<dbReference type="Pfam" id="PF12796">
    <property type="entry name" value="Ank_2"/>
    <property type="match status" value="3"/>
</dbReference>
<accession>A0A8T8X281</accession>
<name>A0A8T8X281_ASPJA</name>
<sequence>MPDGHLFSRKKGKEKEQEKKRSRLKAWLFNRSPEPSGSGVLHSSACGPNFRPTTANTSAAPFSNAISQSKARETHGHVDVVHPDQDFEPNTAHTPATPPVQKRATINADQENNAEASSTSGDLWEDAFQSLSLEERQQLEILIGFAEEPLNPTPKPVRFSHEGAQMLIEIAEKKQEEYGKQVWRFELRGHVIEPRNFTESIISCLSTAGDIGVQFLPQPANAVWPLIKGILQVPVNANVELSTALMTAETMVRNISLGHFYEEIYLKKTEGELQESLRSALVKLYAACLKLLNHASKQINANTTERLLLALLNRQETQSQVSNLDKSLSELTRVIQICQNKTIVHINDRQTKFLAKFRNFDSFVHQSFIELFQSQDERKLSEILNWISLTKEYDRHAEFGGNRAPETCDWILETEIFQSWANCTSPTLLWLQGTMGTGKTVLTSRVITHLLDESRSQDRDRIVYYYCRLKDEYEDPNNVIRSFLRQLATPAHNSNEISRDIKDLFTNMEKQASQLPIEKCKEQLSRSLSGYRQVTFVIDALDECIQAEIPTLLDTILPLLKTTHPPRIFVSSRPDGYIKRRFANYPTIETDSLSSGVRKDIETFIDHALPDFSYWEAFSPQQRTDIKARLLTKSNGMFQWVYLQIANLKTCEISADILNGIDEMPTELPKAYEHIYKSISQRSVQKMIVDRAFMWVMYSCVPLKGEILLAGVCHSGDANPLYKGIDKDRLLSLCRNLIIFDENAGLWKFSHASVAEYAKSKEEWSLQKSHSYAGRVCLQHLIASYGQSIGDRDLTQLLIQKGASVDRCLHTGRFGSALAAAAGCGNLPIAQLLVRAGASPFHPREYTRNALTAAADNNRFEVAQLLIERSSCIDLPLHIGVYGSALAAAVGIGSFKLTQSLIEKGAEPNLSIQHGCFGSALTAAAYYNNLELAEFLIDKGASVDLSLQIGDYRSALTAAIGRGNLKMAEFLIGRGAYIDLRLQTGRFGSALATAVGCGNFPMAELLIDKGASVDLSLEAGDYGSALAAAAGCGSLKLTRLLIEKGANVNLSLQTGQFGSALAAAASCNNFPIAKLLMENGAFVNQPLETGCFGSALAVAAGYNKLKMVKLLIERGACVNLSLQNGDYGSALAAAEGCGNLEVAQLLRDNGAST</sequence>
<evidence type="ECO:0000313" key="5">
    <source>
        <dbReference type="EMBL" id="RAH82034.1"/>
    </source>
</evidence>
<dbReference type="GeneID" id="37173571"/>
<dbReference type="SUPFAM" id="SSF48403">
    <property type="entry name" value="Ankyrin repeat"/>
    <property type="match status" value="1"/>
</dbReference>
<dbReference type="SMART" id="SM00248">
    <property type="entry name" value="ANK"/>
    <property type="match status" value="10"/>
</dbReference>
<dbReference type="InterPro" id="IPR002110">
    <property type="entry name" value="Ankyrin_rpt"/>
</dbReference>
<keyword evidence="6" id="KW-1185">Reference proteome</keyword>
<evidence type="ECO:0000313" key="6">
    <source>
        <dbReference type="Proteomes" id="UP000249497"/>
    </source>
</evidence>
<dbReference type="InterPro" id="IPR007111">
    <property type="entry name" value="NACHT_NTPase"/>
</dbReference>
<dbReference type="PANTHER" id="PTHR10039">
    <property type="entry name" value="AMELOGENIN"/>
    <property type="match status" value="1"/>
</dbReference>
<evidence type="ECO:0000256" key="2">
    <source>
        <dbReference type="PROSITE-ProRule" id="PRU00023"/>
    </source>
</evidence>
<dbReference type="SUPFAM" id="SSF52540">
    <property type="entry name" value="P-loop containing nucleoside triphosphate hydrolases"/>
    <property type="match status" value="1"/>
</dbReference>
<dbReference type="AlphaFoldDB" id="A0A8T8X281"/>
<reference evidence="5 6" key="1">
    <citation type="submission" date="2018-02" db="EMBL/GenBank/DDBJ databases">
        <title>The genomes of Aspergillus section Nigri reveals drivers in fungal speciation.</title>
        <authorList>
            <consortium name="DOE Joint Genome Institute"/>
            <person name="Vesth T.C."/>
            <person name="Nybo J."/>
            <person name="Theobald S."/>
            <person name="Brandl J."/>
            <person name="Frisvad J.C."/>
            <person name="Nielsen K.F."/>
            <person name="Lyhne E.K."/>
            <person name="Kogle M.E."/>
            <person name="Kuo A."/>
            <person name="Riley R."/>
            <person name="Clum A."/>
            <person name="Nolan M."/>
            <person name="Lipzen A."/>
            <person name="Salamov A."/>
            <person name="Henrissat B."/>
            <person name="Wiebenga A."/>
            <person name="De vries R.P."/>
            <person name="Grigoriev I.V."/>
            <person name="Mortensen U.H."/>
            <person name="Andersen M.R."/>
            <person name="Baker S.E."/>
        </authorList>
    </citation>
    <scope>NUCLEOTIDE SEQUENCE [LARGE SCALE GENOMIC DNA]</scope>
    <source>
        <strain evidence="5 6">CBS 114.51</strain>
    </source>
</reference>
<keyword evidence="1" id="KW-0677">Repeat</keyword>
<dbReference type="InterPro" id="IPR056884">
    <property type="entry name" value="NPHP3-like_N"/>
</dbReference>
<feature type="domain" description="NACHT" evidence="4">
    <location>
        <begin position="427"/>
        <end position="576"/>
    </location>
</feature>
<dbReference type="EMBL" id="KZ824791">
    <property type="protein sequence ID" value="RAH82034.1"/>
    <property type="molecule type" value="Genomic_DNA"/>
</dbReference>
<feature type="repeat" description="ANK" evidence="2">
    <location>
        <begin position="1021"/>
        <end position="1053"/>
    </location>
</feature>
<dbReference type="InterPro" id="IPR036770">
    <property type="entry name" value="Ankyrin_rpt-contain_sf"/>
</dbReference>
<dbReference type="Proteomes" id="UP000249497">
    <property type="component" value="Unassembled WGS sequence"/>
</dbReference>
<evidence type="ECO:0000259" key="4">
    <source>
        <dbReference type="PROSITE" id="PS50837"/>
    </source>
</evidence>
<organism evidence="5 6">
    <name type="scientific">Aspergillus japonicus CBS 114.51</name>
    <dbReference type="NCBI Taxonomy" id="1448312"/>
    <lineage>
        <taxon>Eukaryota</taxon>
        <taxon>Fungi</taxon>
        <taxon>Dikarya</taxon>
        <taxon>Ascomycota</taxon>
        <taxon>Pezizomycotina</taxon>
        <taxon>Eurotiomycetes</taxon>
        <taxon>Eurotiomycetidae</taxon>
        <taxon>Eurotiales</taxon>
        <taxon>Aspergillaceae</taxon>
        <taxon>Aspergillus</taxon>
        <taxon>Aspergillus subgen. Circumdati</taxon>
    </lineage>
</organism>
<protein>
    <submittedName>
        <fullName evidence="5">Ankyrin</fullName>
    </submittedName>
</protein>
<dbReference type="Gene3D" id="3.40.50.300">
    <property type="entry name" value="P-loop containing nucleotide triphosphate hydrolases"/>
    <property type="match status" value="1"/>
</dbReference>
<feature type="region of interest" description="Disordered" evidence="3">
    <location>
        <begin position="1"/>
        <end position="59"/>
    </location>
</feature>
<proteinExistence type="predicted"/>
<dbReference type="Pfam" id="PF24883">
    <property type="entry name" value="NPHP3_N"/>
    <property type="match status" value="1"/>
</dbReference>
<dbReference type="Gene3D" id="1.25.40.20">
    <property type="entry name" value="Ankyrin repeat-containing domain"/>
    <property type="match status" value="2"/>
</dbReference>
<evidence type="ECO:0000256" key="1">
    <source>
        <dbReference type="ARBA" id="ARBA00022737"/>
    </source>
</evidence>
<dbReference type="RefSeq" id="XP_025527928.1">
    <property type="nucleotide sequence ID" value="XM_025669879.1"/>
</dbReference>
<dbReference type="OrthoDB" id="7464126at2759"/>
<feature type="region of interest" description="Disordered" evidence="3">
    <location>
        <begin position="82"/>
        <end position="103"/>
    </location>
</feature>
<keyword evidence="2" id="KW-0040">ANK repeat</keyword>
<dbReference type="PROSITE" id="PS50088">
    <property type="entry name" value="ANK_REPEAT"/>
    <property type="match status" value="1"/>
</dbReference>